<sequence>MVHNELKNKSCYLLERSEDGGFALLEKDGDSNKSFSYHLYLKQLLEKAISENQIEKYHFTILRNLYEKTAHFLGYKDWMKLLDTVPGEKDAYLKRIITFSSHRTLSHEEVAELTEPEKQTVRLLLDNLRDNYGYWKGQEE</sequence>
<reference evidence="2 4" key="2">
    <citation type="submission" date="2018-06" db="EMBL/GenBank/DDBJ databases">
        <authorList>
            <consortium name="Pathogen Informatics"/>
            <person name="Doyle S."/>
        </authorList>
    </citation>
    <scope>NUCLEOTIDE SEQUENCE [LARGE SCALE GENOMIC DNA]</scope>
    <source>
        <strain evidence="2 4">NCTC12437</strain>
    </source>
</reference>
<name>A0A378IE16_9GAMM</name>
<keyword evidence="3" id="KW-1185">Reference proteome</keyword>
<reference evidence="1 3" key="1">
    <citation type="submission" date="2015-11" db="EMBL/GenBank/DDBJ databases">
        <title>Genomic analysis of 38 Legionella species identifies large and diverse effector repertoires.</title>
        <authorList>
            <person name="Burstein D."/>
            <person name="Amaro F."/>
            <person name="Zusman T."/>
            <person name="Lifshitz Z."/>
            <person name="Cohen O."/>
            <person name="Gilbert J.A."/>
            <person name="Pupko T."/>
            <person name="Shuman H.A."/>
            <person name="Segal G."/>
        </authorList>
    </citation>
    <scope>NUCLEOTIDE SEQUENCE [LARGE SCALE GENOMIC DNA]</scope>
    <source>
        <strain evidence="1 3">CDC#1407-AL-14</strain>
    </source>
</reference>
<dbReference type="AlphaFoldDB" id="A0A378IE16"/>
<evidence type="ECO:0000313" key="3">
    <source>
        <dbReference type="Proteomes" id="UP000054735"/>
    </source>
</evidence>
<dbReference type="Proteomes" id="UP000054735">
    <property type="component" value="Unassembled WGS sequence"/>
</dbReference>
<organism evidence="2 4">
    <name type="scientific">Legionella birminghamensis</name>
    <dbReference type="NCBI Taxonomy" id="28083"/>
    <lineage>
        <taxon>Bacteria</taxon>
        <taxon>Pseudomonadati</taxon>
        <taxon>Pseudomonadota</taxon>
        <taxon>Gammaproteobacteria</taxon>
        <taxon>Legionellales</taxon>
        <taxon>Legionellaceae</taxon>
        <taxon>Legionella</taxon>
    </lineage>
</organism>
<evidence type="ECO:0000313" key="1">
    <source>
        <dbReference type="EMBL" id="KTC72382.1"/>
    </source>
</evidence>
<gene>
    <name evidence="1" type="ORF">Lbir_1157</name>
    <name evidence="2" type="ORF">NCTC12437_00271</name>
</gene>
<evidence type="ECO:0000313" key="4">
    <source>
        <dbReference type="Proteomes" id="UP000255066"/>
    </source>
</evidence>
<dbReference type="Proteomes" id="UP000255066">
    <property type="component" value="Unassembled WGS sequence"/>
</dbReference>
<dbReference type="EMBL" id="LNXT01000015">
    <property type="protein sequence ID" value="KTC72382.1"/>
    <property type="molecule type" value="Genomic_DNA"/>
</dbReference>
<protein>
    <submittedName>
        <fullName evidence="2">Uncharacterized protein</fullName>
    </submittedName>
</protein>
<evidence type="ECO:0000313" key="2">
    <source>
        <dbReference type="EMBL" id="STX30514.1"/>
    </source>
</evidence>
<dbReference type="STRING" id="28083.Lbir_1157"/>
<dbReference type="EMBL" id="UGNW01000001">
    <property type="protein sequence ID" value="STX30514.1"/>
    <property type="molecule type" value="Genomic_DNA"/>
</dbReference>
<accession>A0A378IE16</accession>
<proteinExistence type="predicted"/>